<organism evidence="2 3">
    <name type="scientific">Gimibacter soli</name>
    <dbReference type="NCBI Taxonomy" id="3024400"/>
    <lineage>
        <taxon>Bacteria</taxon>
        <taxon>Pseudomonadati</taxon>
        <taxon>Pseudomonadota</taxon>
        <taxon>Alphaproteobacteria</taxon>
        <taxon>Kordiimonadales</taxon>
        <taxon>Temperatibacteraceae</taxon>
        <taxon>Gimibacter</taxon>
    </lineage>
</organism>
<sequence>MTKVALIPAAKLAPLELQVEFGSMPAAMLPVGGRPAFDYIARLYLDRGYRILVGIHEGGDRIRAYADLMGYDGVDLIDVGETASLGETIAVLMEQVPDDVSDMIVAFSDTLLTDNPDAPNLCFVDRVADPFRWTQLASDADGRIVKVTEKFEDSAWHGDALAFCGVFRIGDVHGFFRHLADELRLPAGQALDPFYRAFIAWFNAQPAASRALVQPKDWYDFGHLDTYYATRRRLGFGAREFNDVALDETRGILVKSSANADKFRREIAWYRDLPADLQFLAPRIFDADMGAERPSVAMEYYSYPALNDLYLFGDVAPAFWQRVIHALDKTLVLMGKRRPDLSDAEMAADLTEMYLGKTLERLDGLGDLSRFGAMAGERVTINGIVCPGLARVRRELAAVAEANDLLIAAYFSIIHGDFCLSNILFDPRHGIVRLIDPRGSFGRQSLTGDPRYDLAKLCHSIEGDYDHIIAGLYRFEMDGDQVTFTPAISRSQKVVKDLFTGWLARFPDDYMRQVRLIEALLFLSMLPLHGDRPEAQKALLARGLLLAGPYFS</sequence>
<dbReference type="InterPro" id="IPR029044">
    <property type="entry name" value="Nucleotide-diphossugar_trans"/>
</dbReference>
<dbReference type="Pfam" id="PF01636">
    <property type="entry name" value="APH"/>
    <property type="match status" value="1"/>
</dbReference>
<dbReference type="Gene3D" id="3.90.1200.10">
    <property type="match status" value="1"/>
</dbReference>
<keyword evidence="3" id="KW-1185">Reference proteome</keyword>
<dbReference type="RefSeq" id="WP_289502588.1">
    <property type="nucleotide sequence ID" value="NZ_CP116805.1"/>
</dbReference>
<dbReference type="Proteomes" id="UP001217500">
    <property type="component" value="Chromosome"/>
</dbReference>
<feature type="domain" description="Aminoglycoside phosphotransferase" evidence="1">
    <location>
        <begin position="259"/>
        <end position="462"/>
    </location>
</feature>
<name>A0AAE9XQ73_9PROT</name>
<accession>A0AAE9XQ73</accession>
<dbReference type="InterPro" id="IPR011009">
    <property type="entry name" value="Kinase-like_dom_sf"/>
</dbReference>
<protein>
    <submittedName>
        <fullName evidence="2">Phosphotransferase</fullName>
    </submittedName>
</protein>
<dbReference type="InterPro" id="IPR002575">
    <property type="entry name" value="Aminoglycoside_PTrfase"/>
</dbReference>
<reference evidence="2" key="1">
    <citation type="submission" date="2023-01" db="EMBL/GenBank/DDBJ databases">
        <title>The genome sequence of Kordiimonadaceae bacterium 6D33.</title>
        <authorList>
            <person name="Liu Y."/>
        </authorList>
    </citation>
    <scope>NUCLEOTIDE SEQUENCE</scope>
    <source>
        <strain evidence="2">6D33</strain>
    </source>
</reference>
<evidence type="ECO:0000313" key="3">
    <source>
        <dbReference type="Proteomes" id="UP001217500"/>
    </source>
</evidence>
<dbReference type="AlphaFoldDB" id="A0AAE9XQ73"/>
<proteinExistence type="predicted"/>
<dbReference type="Gene3D" id="3.90.550.10">
    <property type="entry name" value="Spore Coat Polysaccharide Biosynthesis Protein SpsA, Chain A"/>
    <property type="match status" value="1"/>
</dbReference>
<dbReference type="KEGG" id="gso:PH603_11045"/>
<dbReference type="SUPFAM" id="SSF56112">
    <property type="entry name" value="Protein kinase-like (PK-like)"/>
    <property type="match status" value="1"/>
</dbReference>
<dbReference type="SUPFAM" id="SSF53448">
    <property type="entry name" value="Nucleotide-diphospho-sugar transferases"/>
    <property type="match status" value="1"/>
</dbReference>
<evidence type="ECO:0000313" key="2">
    <source>
        <dbReference type="EMBL" id="WCL53076.1"/>
    </source>
</evidence>
<gene>
    <name evidence="2" type="ORF">PH603_11045</name>
</gene>
<dbReference type="EMBL" id="CP116805">
    <property type="protein sequence ID" value="WCL53076.1"/>
    <property type="molecule type" value="Genomic_DNA"/>
</dbReference>
<evidence type="ECO:0000259" key="1">
    <source>
        <dbReference type="Pfam" id="PF01636"/>
    </source>
</evidence>